<gene>
    <name evidence="1" type="ORF">BJX63DRAFT_432751</name>
</gene>
<evidence type="ECO:0000313" key="1">
    <source>
        <dbReference type="EMBL" id="KAL2812306.1"/>
    </source>
</evidence>
<reference evidence="1 2" key="1">
    <citation type="submission" date="2024-07" db="EMBL/GenBank/DDBJ databases">
        <title>Section-level genome sequencing and comparative genomics of Aspergillus sections Usti and Cavernicolus.</title>
        <authorList>
            <consortium name="Lawrence Berkeley National Laboratory"/>
            <person name="Nybo J.L."/>
            <person name="Vesth T.C."/>
            <person name="Theobald S."/>
            <person name="Frisvad J.C."/>
            <person name="Larsen T.O."/>
            <person name="Kjaerboelling I."/>
            <person name="Rothschild-Mancinelli K."/>
            <person name="Lyhne E.K."/>
            <person name="Kogle M.E."/>
            <person name="Barry K."/>
            <person name="Clum A."/>
            <person name="Na H."/>
            <person name="Ledsgaard L."/>
            <person name="Lin J."/>
            <person name="Lipzen A."/>
            <person name="Kuo A."/>
            <person name="Riley R."/>
            <person name="Mondo S."/>
            <person name="Labutti K."/>
            <person name="Haridas S."/>
            <person name="Pangalinan J."/>
            <person name="Salamov A.A."/>
            <person name="Simmons B.A."/>
            <person name="Magnuson J.K."/>
            <person name="Chen J."/>
            <person name="Drula E."/>
            <person name="Henrissat B."/>
            <person name="Wiebenga A."/>
            <person name="Lubbers R.J."/>
            <person name="Gomes A.C."/>
            <person name="Makela M.R."/>
            <person name="Stajich J."/>
            <person name="Grigoriev I.V."/>
            <person name="Mortensen U.H."/>
            <person name="De Vries R.P."/>
            <person name="Baker S.E."/>
            <person name="Andersen M.R."/>
        </authorList>
    </citation>
    <scope>NUCLEOTIDE SEQUENCE [LARGE SCALE GENOMIC DNA]</scope>
    <source>
        <strain evidence="1 2">CBS 588.65</strain>
    </source>
</reference>
<protein>
    <submittedName>
        <fullName evidence="1">Uncharacterized protein</fullName>
    </submittedName>
</protein>
<accession>A0ABR4HA49</accession>
<organism evidence="1 2">
    <name type="scientific">Aspergillus granulosus</name>
    <dbReference type="NCBI Taxonomy" id="176169"/>
    <lineage>
        <taxon>Eukaryota</taxon>
        <taxon>Fungi</taxon>
        <taxon>Dikarya</taxon>
        <taxon>Ascomycota</taxon>
        <taxon>Pezizomycotina</taxon>
        <taxon>Eurotiomycetes</taxon>
        <taxon>Eurotiomycetidae</taxon>
        <taxon>Eurotiales</taxon>
        <taxon>Aspergillaceae</taxon>
        <taxon>Aspergillus</taxon>
        <taxon>Aspergillus subgen. Nidulantes</taxon>
    </lineage>
</organism>
<dbReference type="EMBL" id="JBFXLT010000049">
    <property type="protein sequence ID" value="KAL2812306.1"/>
    <property type="molecule type" value="Genomic_DNA"/>
</dbReference>
<sequence length="122" mass="13000">MSIGPGRCSNYIGVSDPSYDYYCYIPLYRPWNATHDPLDTLRGCCESPDENLALYGPDNCSAYCNATEDTLGNLETCLRLSALSGELGSFGCSSGAGRGVADTRMWGVWIVVGLVVGSVLGV</sequence>
<proteinExistence type="predicted"/>
<dbReference type="Proteomes" id="UP001610334">
    <property type="component" value="Unassembled WGS sequence"/>
</dbReference>
<name>A0ABR4HA49_9EURO</name>
<comment type="caution">
    <text evidence="1">The sequence shown here is derived from an EMBL/GenBank/DDBJ whole genome shotgun (WGS) entry which is preliminary data.</text>
</comment>
<evidence type="ECO:0000313" key="2">
    <source>
        <dbReference type="Proteomes" id="UP001610334"/>
    </source>
</evidence>
<keyword evidence="2" id="KW-1185">Reference proteome</keyword>